<evidence type="ECO:0000256" key="1">
    <source>
        <dbReference type="SAM" id="Phobius"/>
    </source>
</evidence>
<keyword evidence="1" id="KW-1133">Transmembrane helix</keyword>
<dbReference type="InterPro" id="IPR046547">
    <property type="entry name" value="DUF6803"/>
</dbReference>
<sequence>MKKRVIFTISLLVSILLAFFLISGCIADTAIKKDLKSDIFLFGITLLELGMISKNTEKDAKMKLHFLLLVGFLIVAHIAMIFGMLNILIP</sequence>
<keyword evidence="3" id="KW-1185">Reference proteome</keyword>
<dbReference type="RefSeq" id="WP_310576827.1">
    <property type="nucleotide sequence ID" value="NZ_JAVKPK010000068.1"/>
</dbReference>
<evidence type="ECO:0000313" key="3">
    <source>
        <dbReference type="Proteomes" id="UP001246244"/>
    </source>
</evidence>
<dbReference type="Pfam" id="PF20617">
    <property type="entry name" value="DUF6803"/>
    <property type="match status" value="1"/>
</dbReference>
<dbReference type="Proteomes" id="UP001246244">
    <property type="component" value="Unassembled WGS sequence"/>
</dbReference>
<keyword evidence="1" id="KW-0812">Transmembrane</keyword>
<name>A0ABU2D4C8_9EURY</name>
<accession>A0ABU2D4C8</accession>
<evidence type="ECO:0000313" key="2">
    <source>
        <dbReference type="EMBL" id="MDR7666798.1"/>
    </source>
</evidence>
<dbReference type="PROSITE" id="PS51257">
    <property type="entry name" value="PROKAR_LIPOPROTEIN"/>
    <property type="match status" value="1"/>
</dbReference>
<feature type="transmembrane region" description="Helical" evidence="1">
    <location>
        <begin position="66"/>
        <end position="89"/>
    </location>
</feature>
<reference evidence="3" key="1">
    <citation type="submission" date="2023-07" db="EMBL/GenBank/DDBJ databases">
        <title>Whole-genome sequencing of a new Methanosarcina sp. Z-7115.</title>
        <authorList>
            <person name="Zhilina T.N."/>
            <person name="Merkel A.Y."/>
        </authorList>
    </citation>
    <scope>NUCLEOTIDE SEQUENCE [LARGE SCALE GENOMIC DNA]</scope>
    <source>
        <strain evidence="3">Z-7115</strain>
    </source>
</reference>
<dbReference type="EMBL" id="JAVKPK010000068">
    <property type="protein sequence ID" value="MDR7666798.1"/>
    <property type="molecule type" value="Genomic_DNA"/>
</dbReference>
<gene>
    <name evidence="2" type="ORF">RG963_13620</name>
</gene>
<organism evidence="2 3">
    <name type="scientific">Methanosarcina baikalica</name>
    <dbReference type="NCBI Taxonomy" id="3073890"/>
    <lineage>
        <taxon>Archaea</taxon>
        <taxon>Methanobacteriati</taxon>
        <taxon>Methanobacteriota</taxon>
        <taxon>Stenosarchaea group</taxon>
        <taxon>Methanomicrobia</taxon>
        <taxon>Methanosarcinales</taxon>
        <taxon>Methanosarcinaceae</taxon>
        <taxon>Methanosarcina</taxon>
    </lineage>
</organism>
<comment type="caution">
    <text evidence="2">The sequence shown here is derived from an EMBL/GenBank/DDBJ whole genome shotgun (WGS) entry which is preliminary data.</text>
</comment>
<evidence type="ECO:0008006" key="4">
    <source>
        <dbReference type="Google" id="ProtNLM"/>
    </source>
</evidence>
<keyword evidence="1" id="KW-0472">Membrane</keyword>
<proteinExistence type="predicted"/>
<protein>
    <recommendedName>
        <fullName evidence="4">Lipoprotein</fullName>
    </recommendedName>
</protein>